<dbReference type="GO" id="GO:0005737">
    <property type="term" value="C:cytoplasm"/>
    <property type="evidence" value="ECO:0007669"/>
    <property type="project" value="TreeGrafter"/>
</dbReference>
<dbReference type="InterPro" id="IPR008936">
    <property type="entry name" value="Rho_GTPase_activation_prot"/>
</dbReference>
<dbReference type="InterPro" id="IPR000198">
    <property type="entry name" value="RhoGAP_dom"/>
</dbReference>
<dbReference type="PANTHER" id="PTHR45808:SF2">
    <property type="entry name" value="RHO GTPASE-ACTIVATING PROTEIN 68F"/>
    <property type="match status" value="1"/>
</dbReference>
<dbReference type="GO" id="GO:0007264">
    <property type="term" value="P:small GTPase-mediated signal transduction"/>
    <property type="evidence" value="ECO:0007669"/>
    <property type="project" value="TreeGrafter"/>
</dbReference>
<dbReference type="OrthoDB" id="19923at2759"/>
<dbReference type="PANTHER" id="PTHR45808">
    <property type="entry name" value="RHO GTPASE-ACTIVATING PROTEIN 68F"/>
    <property type="match status" value="1"/>
</dbReference>
<dbReference type="KEGG" id="eiv:EIN_129300"/>
<dbReference type="AlphaFoldDB" id="L7FPL9"/>
<organism evidence="2 3">
    <name type="scientific">Entamoeba invadens IP1</name>
    <dbReference type="NCBI Taxonomy" id="370355"/>
    <lineage>
        <taxon>Eukaryota</taxon>
        <taxon>Amoebozoa</taxon>
        <taxon>Evosea</taxon>
        <taxon>Archamoebae</taxon>
        <taxon>Mastigamoebida</taxon>
        <taxon>Entamoebidae</taxon>
        <taxon>Entamoeba</taxon>
    </lineage>
</organism>
<dbReference type="GeneID" id="14890549"/>
<accession>L7FPL9</accession>
<sequence>MTKAIHQFQLIQPKMQNLSKKAFQVSQILKQLDESLTDFILSVTDIADNYSPNNNTTSLQNLVRLIFTVESAQKPSFQKLSESYGKLSFSLVDQFNWEETVSTVNAIKEQQLLEINNIHVYRSLTQFVAELREWDPTPPIFITEPNIVKSFVYTADRLVKERKKDLDLEFKKTLHQAVLDDGRPPTMVPSYIERVMYQLYYDTKDMEGAFRVCSGKTEMDEYVKYLNVIDIRRLGSGLLSGIIKKFVRESTTPIWPEVIYDQLLDITKQFSNNVPLWKMRFRNLYNGVQPENKAFIEKFISLLLRVINNKTSKMDYSGMSTCVAVGLIRRSECDYTVSIQNIEEFAEKQRLSILAFKIMLEHANDLFTVCITI</sequence>
<dbReference type="Proteomes" id="UP000014680">
    <property type="component" value="Unassembled WGS sequence"/>
</dbReference>
<dbReference type="EMBL" id="KB206458">
    <property type="protein sequence ID" value="ELP91590.1"/>
    <property type="molecule type" value="Genomic_DNA"/>
</dbReference>
<dbReference type="PROSITE" id="PS50238">
    <property type="entry name" value="RHOGAP"/>
    <property type="match status" value="1"/>
</dbReference>
<evidence type="ECO:0000313" key="3">
    <source>
        <dbReference type="Proteomes" id="UP000014680"/>
    </source>
</evidence>
<protein>
    <recommendedName>
        <fullName evidence="1">Rho-GAP domain-containing protein</fullName>
    </recommendedName>
</protein>
<name>L7FPL9_ENTIV</name>
<dbReference type="CDD" id="cd00159">
    <property type="entry name" value="RhoGAP"/>
    <property type="match status" value="1"/>
</dbReference>
<gene>
    <name evidence="2" type="ORF">EIN_129300</name>
</gene>
<dbReference type="SMART" id="SM00324">
    <property type="entry name" value="RhoGAP"/>
    <property type="match status" value="1"/>
</dbReference>
<evidence type="ECO:0000259" key="1">
    <source>
        <dbReference type="PROSITE" id="PS50238"/>
    </source>
</evidence>
<evidence type="ECO:0000313" key="2">
    <source>
        <dbReference type="EMBL" id="ELP91590.1"/>
    </source>
</evidence>
<feature type="domain" description="Rho-GAP" evidence="1">
    <location>
        <begin position="172"/>
        <end position="367"/>
    </location>
</feature>
<keyword evidence="3" id="KW-1185">Reference proteome</keyword>
<dbReference type="Pfam" id="PF00620">
    <property type="entry name" value="RhoGAP"/>
    <property type="match status" value="1"/>
</dbReference>
<dbReference type="VEuPathDB" id="AmoebaDB:EIN_129300"/>
<proteinExistence type="predicted"/>
<dbReference type="SUPFAM" id="SSF48350">
    <property type="entry name" value="GTPase activation domain, GAP"/>
    <property type="match status" value="1"/>
</dbReference>
<dbReference type="Gene3D" id="1.10.555.10">
    <property type="entry name" value="Rho GTPase activation protein"/>
    <property type="match status" value="1"/>
</dbReference>
<reference evidence="2 3" key="1">
    <citation type="submission" date="2012-10" db="EMBL/GenBank/DDBJ databases">
        <authorList>
            <person name="Zafar N."/>
            <person name="Inman J."/>
            <person name="Hall N."/>
            <person name="Lorenzi H."/>
            <person name="Caler E."/>
        </authorList>
    </citation>
    <scope>NUCLEOTIDE SEQUENCE [LARGE SCALE GENOMIC DNA]</scope>
    <source>
        <strain evidence="2 3">IP1</strain>
    </source>
</reference>
<dbReference type="RefSeq" id="XP_004258361.1">
    <property type="nucleotide sequence ID" value="XM_004258313.1"/>
</dbReference>
<dbReference type="GO" id="GO:0005096">
    <property type="term" value="F:GTPase activator activity"/>
    <property type="evidence" value="ECO:0007669"/>
    <property type="project" value="TreeGrafter"/>
</dbReference>